<sequence>MGLTHLDEQLFRVAVGFPGKHPVSDRDTVIEELKAQGKRQEENQTVNKTNNTGVTENTETMGKQEETQTVNKERDTGMAEKTKTARGQEGNYSSTQKSNSIPFISFIWLLTTVLGASMYVRK</sequence>
<dbReference type="AlphaFoldDB" id="A0A0E3SDN5"/>
<dbReference type="GeneID" id="24830958"/>
<gene>
    <name evidence="3" type="ORF">MSHOH_1739</name>
</gene>
<evidence type="ECO:0000313" key="4">
    <source>
        <dbReference type="Proteomes" id="UP000033101"/>
    </source>
</evidence>
<proteinExistence type="predicted"/>
<keyword evidence="2" id="KW-0812">Transmembrane</keyword>
<feature type="transmembrane region" description="Helical" evidence="2">
    <location>
        <begin position="101"/>
        <end position="120"/>
    </location>
</feature>
<evidence type="ECO:0000256" key="1">
    <source>
        <dbReference type="SAM" id="MobiDB-lite"/>
    </source>
</evidence>
<dbReference type="Proteomes" id="UP000033101">
    <property type="component" value="Chromosome"/>
</dbReference>
<dbReference type="RefSeq" id="WP_052730788.1">
    <property type="nucleotide sequence ID" value="NZ_BBCW01000123.1"/>
</dbReference>
<keyword evidence="2" id="KW-0472">Membrane</keyword>
<evidence type="ECO:0000313" key="3">
    <source>
        <dbReference type="EMBL" id="AKB78222.1"/>
    </source>
</evidence>
<keyword evidence="2" id="KW-1133">Transmembrane helix</keyword>
<evidence type="ECO:0000256" key="2">
    <source>
        <dbReference type="SAM" id="Phobius"/>
    </source>
</evidence>
<dbReference type="HOGENOM" id="CLU_2021518_0_0_2"/>
<dbReference type="KEGG" id="mhor:MSHOH_1739"/>
<feature type="region of interest" description="Disordered" evidence="1">
    <location>
        <begin position="35"/>
        <end position="97"/>
    </location>
</feature>
<dbReference type="OrthoDB" id="136975at2157"/>
<feature type="compositionally biased region" description="Basic and acidic residues" evidence="1">
    <location>
        <begin position="62"/>
        <end position="83"/>
    </location>
</feature>
<name>A0A0E3SDN5_9EURY</name>
<reference evidence="3 4" key="1">
    <citation type="submission" date="2014-07" db="EMBL/GenBank/DDBJ databases">
        <title>Methanogenic archaea and the global carbon cycle.</title>
        <authorList>
            <person name="Henriksen J.R."/>
            <person name="Luke J."/>
            <person name="Reinhart S."/>
            <person name="Benedict M.N."/>
            <person name="Youngblut N.D."/>
            <person name="Metcalf M.E."/>
            <person name="Whitaker R.J."/>
            <person name="Metcalf W.W."/>
        </authorList>
    </citation>
    <scope>NUCLEOTIDE SEQUENCE [LARGE SCALE GENOMIC DNA]</scope>
    <source>
        <strain evidence="3 4">HB-1</strain>
    </source>
</reference>
<keyword evidence="4" id="KW-1185">Reference proteome</keyword>
<protein>
    <submittedName>
        <fullName evidence="3">Uncharacterized protein</fullName>
    </submittedName>
</protein>
<dbReference type="PATRIC" id="fig|1434110.4.peg.2201"/>
<accession>A0A0E3SDN5</accession>
<feature type="compositionally biased region" description="Low complexity" evidence="1">
    <location>
        <begin position="43"/>
        <end position="60"/>
    </location>
</feature>
<dbReference type="EMBL" id="CP009516">
    <property type="protein sequence ID" value="AKB78222.1"/>
    <property type="molecule type" value="Genomic_DNA"/>
</dbReference>
<organism evidence="3 4">
    <name type="scientific">Methanosarcina horonobensis HB-1 = JCM 15518</name>
    <dbReference type="NCBI Taxonomy" id="1434110"/>
    <lineage>
        <taxon>Archaea</taxon>
        <taxon>Methanobacteriati</taxon>
        <taxon>Methanobacteriota</taxon>
        <taxon>Stenosarchaea group</taxon>
        <taxon>Methanomicrobia</taxon>
        <taxon>Methanosarcinales</taxon>
        <taxon>Methanosarcinaceae</taxon>
        <taxon>Methanosarcina</taxon>
    </lineage>
</organism>